<feature type="compositionally biased region" description="Polar residues" evidence="1">
    <location>
        <begin position="420"/>
        <end position="434"/>
    </location>
</feature>
<dbReference type="EMBL" id="CP032514">
    <property type="protein sequence ID" value="AYD90139.1"/>
    <property type="molecule type" value="Genomic_DNA"/>
</dbReference>
<reference evidence="2 3" key="1">
    <citation type="submission" date="2018-09" db="EMBL/GenBank/DDBJ databases">
        <authorList>
            <person name="Li J."/>
        </authorList>
    </citation>
    <scope>NUCLEOTIDE SEQUENCE [LARGE SCALE GENOMIC DNA]</scope>
    <source>
        <strain evidence="2 3">2129</strain>
    </source>
</reference>
<accession>A0ABM6Z490</accession>
<feature type="region of interest" description="Disordered" evidence="1">
    <location>
        <begin position="264"/>
        <end position="328"/>
    </location>
</feature>
<proteinExistence type="predicted"/>
<sequence length="434" mass="48210">MSRLLAEFGDEITALARSIAHHGLDPTQSWAVVEEQGQVVVLEGNRRLTACRLLERPSRAPTPDWVDRFRRISSTATTDDSYQRPNCVLFDRRADARYWIQIKHHGRGAGEGTAPWGPEMVYLDQLNNGGEPEGWNEFWYWLEEAYRPDPQMADLVNQARRKQYTTMKRVYDWKVKELLNAELGSDGTVHASADPQKIRPFIEALLTGMLPTGARPAGSPPAGTVISSRTLNDQETASNTLKCLWNRTIGQADVTADYHARAAEPGDTQKRPAPTGSPPSPAGAAAPGGETSHGHPSSTAQDAGDPFQPDRTSRPRNHDRPRKGETHLYADVRRASLPGRLREMLKECSDLKIDDHPQVCAVMARVTLELAVDALINHHHLTVKNQKNRLVDKLKVVLRHLDPHYDAKEPGRPELGAHGPQSSPATSKVSFFEI</sequence>
<protein>
    <recommendedName>
        <fullName evidence="4">ParB/Sulfiredoxin domain-containing protein</fullName>
    </recommendedName>
</protein>
<keyword evidence="3" id="KW-1185">Reference proteome</keyword>
<feature type="region of interest" description="Disordered" evidence="1">
    <location>
        <begin position="404"/>
        <end position="434"/>
    </location>
</feature>
<dbReference type="Proteomes" id="UP000273001">
    <property type="component" value="Chromosome"/>
</dbReference>
<organism evidence="2 3">
    <name type="scientific">Actinomyces lilanjuaniae</name>
    <dbReference type="NCBI Taxonomy" id="2321394"/>
    <lineage>
        <taxon>Bacteria</taxon>
        <taxon>Bacillati</taxon>
        <taxon>Actinomycetota</taxon>
        <taxon>Actinomycetes</taxon>
        <taxon>Actinomycetales</taxon>
        <taxon>Actinomycetaceae</taxon>
        <taxon>Actinomyces</taxon>
    </lineage>
</organism>
<evidence type="ECO:0000313" key="3">
    <source>
        <dbReference type="Proteomes" id="UP000273001"/>
    </source>
</evidence>
<name>A0ABM6Z490_9ACTO</name>
<evidence type="ECO:0000313" key="2">
    <source>
        <dbReference type="EMBL" id="AYD90139.1"/>
    </source>
</evidence>
<gene>
    <name evidence="2" type="ORF">D5R93_09255</name>
</gene>
<evidence type="ECO:0008006" key="4">
    <source>
        <dbReference type="Google" id="ProtNLM"/>
    </source>
</evidence>
<feature type="compositionally biased region" description="Basic and acidic residues" evidence="1">
    <location>
        <begin position="311"/>
        <end position="328"/>
    </location>
</feature>
<evidence type="ECO:0000256" key="1">
    <source>
        <dbReference type="SAM" id="MobiDB-lite"/>
    </source>
</evidence>